<organism evidence="1 2">
    <name type="scientific">Wuchereria bancrofti</name>
    <dbReference type="NCBI Taxonomy" id="6293"/>
    <lineage>
        <taxon>Eukaryota</taxon>
        <taxon>Metazoa</taxon>
        <taxon>Ecdysozoa</taxon>
        <taxon>Nematoda</taxon>
        <taxon>Chromadorea</taxon>
        <taxon>Rhabditida</taxon>
        <taxon>Spirurina</taxon>
        <taxon>Spiruromorpha</taxon>
        <taxon>Filarioidea</taxon>
        <taxon>Onchocercidae</taxon>
        <taxon>Wuchereria</taxon>
    </lineage>
</organism>
<dbReference type="Proteomes" id="UP000004810">
    <property type="component" value="Unassembled WGS sequence"/>
</dbReference>
<sequence>NGDGSIVEAFLLDDDECKLFWGDLYEVHFNYSTYCLPMTWHMFLKNTVAE</sequence>
<accession>J9APC0</accession>
<gene>
    <name evidence="1" type="ORF">WUBG_12926</name>
</gene>
<name>J9APC0_WUCBA</name>
<dbReference type="AlphaFoldDB" id="J9APC0"/>
<protein>
    <submittedName>
        <fullName evidence="1">Uncharacterized protein</fullName>
    </submittedName>
</protein>
<evidence type="ECO:0000313" key="1">
    <source>
        <dbReference type="EMBL" id="EJW76165.1"/>
    </source>
</evidence>
<feature type="non-terminal residue" evidence="1">
    <location>
        <position position="1"/>
    </location>
</feature>
<evidence type="ECO:0000313" key="2">
    <source>
        <dbReference type="Proteomes" id="UP000004810"/>
    </source>
</evidence>
<feature type="non-terminal residue" evidence="1">
    <location>
        <position position="50"/>
    </location>
</feature>
<reference evidence="2" key="1">
    <citation type="submission" date="2012-08" db="EMBL/GenBank/DDBJ databases">
        <title>The Genome Sequence of Wuchereria bancrofti.</title>
        <authorList>
            <person name="Nutman T.B."/>
            <person name="Fink D.L."/>
            <person name="Russ C."/>
            <person name="Young S."/>
            <person name="Zeng Q."/>
            <person name="Koehrsen M."/>
            <person name="Alvarado L."/>
            <person name="Berlin A."/>
            <person name="Chapman S.B."/>
            <person name="Chen Z."/>
            <person name="Freedman E."/>
            <person name="Gellesch M."/>
            <person name="Goldberg J."/>
            <person name="Griggs A."/>
            <person name="Gujja S."/>
            <person name="Heilman E.R."/>
            <person name="Heiman D."/>
            <person name="Hepburn T."/>
            <person name="Howarth C."/>
            <person name="Jen D."/>
            <person name="Larson L."/>
            <person name="Lewis B."/>
            <person name="Mehta T."/>
            <person name="Park D."/>
            <person name="Pearson M."/>
            <person name="Roberts A."/>
            <person name="Saif S."/>
            <person name="Shea T."/>
            <person name="Shenoy N."/>
            <person name="Sisk P."/>
            <person name="Stolte C."/>
            <person name="Sykes S."/>
            <person name="Walk T."/>
            <person name="White J."/>
            <person name="Yandava C."/>
            <person name="Haas B."/>
            <person name="Henn M.R."/>
            <person name="Nusbaum C."/>
            <person name="Birren B."/>
        </authorList>
    </citation>
    <scope>NUCLEOTIDE SEQUENCE [LARGE SCALE GENOMIC DNA]</scope>
    <source>
        <strain evidence="2">NA</strain>
    </source>
</reference>
<comment type="caution">
    <text evidence="1">The sequence shown here is derived from an EMBL/GenBank/DDBJ whole genome shotgun (WGS) entry which is preliminary data.</text>
</comment>
<proteinExistence type="predicted"/>
<dbReference type="EMBL" id="ADBV01009473">
    <property type="protein sequence ID" value="EJW76165.1"/>
    <property type="molecule type" value="Genomic_DNA"/>
</dbReference>